<feature type="coiled-coil region" evidence="6">
    <location>
        <begin position="2"/>
        <end position="29"/>
    </location>
</feature>
<comment type="similarity">
    <text evidence="1 3 5">Belongs to the GrpE family.</text>
</comment>
<evidence type="ECO:0000256" key="4">
    <source>
        <dbReference type="RuleBase" id="RU000639"/>
    </source>
</evidence>
<comment type="function">
    <text evidence="3 4">Participates actively in the response to hyperosmotic and heat shock by preventing the aggregation of stress-denatured proteins, in association with DnaK and GrpE. It is the nucleotide exchange factor for DnaK and may function as a thermosensor. Unfolded proteins bind initially to DnaJ; upon interaction with the DnaJ-bound protein, DnaK hydrolyzes its bound ATP, resulting in the formation of a stable complex. GrpE releases ADP from DnaK; ATP binding to DnaK triggers the release of the substrate protein, thus completing the reaction cycle. Several rounds of ATP-dependent interactions between DnaJ, DnaK and GrpE are required for fully efficient folding.</text>
</comment>
<comment type="subunit">
    <text evidence="3">Homodimer.</text>
</comment>
<dbReference type="GO" id="GO:0006457">
    <property type="term" value="P:protein folding"/>
    <property type="evidence" value="ECO:0007669"/>
    <property type="project" value="InterPro"/>
</dbReference>
<evidence type="ECO:0000313" key="8">
    <source>
        <dbReference type="EMBL" id="VGO17322.1"/>
    </source>
</evidence>
<comment type="subcellular location">
    <subcellularLocation>
        <location evidence="3">Cytoplasm</location>
    </subcellularLocation>
</comment>
<dbReference type="SUPFAM" id="SSF51064">
    <property type="entry name" value="Head domain of nucleotide exchange factor GrpE"/>
    <property type="match status" value="1"/>
</dbReference>
<dbReference type="Gene3D" id="2.30.22.10">
    <property type="entry name" value="Head domain of nucleotide exchange factor GrpE"/>
    <property type="match status" value="1"/>
</dbReference>
<evidence type="ECO:0000256" key="6">
    <source>
        <dbReference type="SAM" id="Coils"/>
    </source>
</evidence>
<dbReference type="InterPro" id="IPR013805">
    <property type="entry name" value="GrpE_CC"/>
</dbReference>
<protein>
    <recommendedName>
        <fullName evidence="3 4">Protein GrpE</fullName>
    </recommendedName>
    <alternativeName>
        <fullName evidence="3">HSP-70 cofactor</fullName>
    </alternativeName>
</protein>
<dbReference type="GO" id="GO:0051087">
    <property type="term" value="F:protein-folding chaperone binding"/>
    <property type="evidence" value="ECO:0007669"/>
    <property type="project" value="InterPro"/>
</dbReference>
<evidence type="ECO:0000256" key="7">
    <source>
        <dbReference type="SAM" id="MobiDB-lite"/>
    </source>
</evidence>
<feature type="region of interest" description="Disordered" evidence="7">
    <location>
        <begin position="30"/>
        <end position="53"/>
    </location>
</feature>
<keyword evidence="2 3" id="KW-0143">Chaperone</keyword>
<dbReference type="HAMAP" id="MF_01151">
    <property type="entry name" value="GrpE"/>
    <property type="match status" value="1"/>
</dbReference>
<dbReference type="Proteomes" id="UP000366872">
    <property type="component" value="Unassembled WGS sequence"/>
</dbReference>
<sequence length="204" mass="23138">MGKKNKAEEQELNEEAIAAEEELADKEAAEVEELPDTEIIEEDAPAPVVEEEEESLRDQFVRLQADFANFRNRTQRERLELYQRANEDLLLELLPVLDHYEMGLKTAEQHDADKAVVDGFKLVYDQFQNVLDKFNLKAIEAVGEVFDPHKHEALTHMPSDEYAAETCSNQVRRGYLFGDKLLRAAQVVVSSGPAATEEDESTKS</sequence>
<dbReference type="SUPFAM" id="SSF58014">
    <property type="entry name" value="Coiled-coil domain of nucleotide exchange factor GrpE"/>
    <property type="match status" value="1"/>
</dbReference>
<keyword evidence="3" id="KW-0963">Cytoplasm</keyword>
<dbReference type="PANTHER" id="PTHR21237:SF23">
    <property type="entry name" value="GRPE PROTEIN HOMOLOG, MITOCHONDRIAL"/>
    <property type="match status" value="1"/>
</dbReference>
<dbReference type="GO" id="GO:0042803">
    <property type="term" value="F:protein homodimerization activity"/>
    <property type="evidence" value="ECO:0007669"/>
    <property type="project" value="InterPro"/>
</dbReference>
<reference evidence="8 9" key="1">
    <citation type="submission" date="2019-04" db="EMBL/GenBank/DDBJ databases">
        <authorList>
            <person name="Van Vliet M D."/>
        </authorList>
    </citation>
    <scope>NUCLEOTIDE SEQUENCE [LARGE SCALE GENOMIC DNA]</scope>
    <source>
        <strain evidence="8 9">F1</strain>
    </source>
</reference>
<accession>A0A6C2UAZ3</accession>
<dbReference type="PROSITE" id="PS01071">
    <property type="entry name" value="GRPE"/>
    <property type="match status" value="1"/>
</dbReference>
<dbReference type="CDD" id="cd00446">
    <property type="entry name" value="GrpE"/>
    <property type="match status" value="1"/>
</dbReference>
<name>A0A6C2UAZ3_PONDE</name>
<dbReference type="GO" id="GO:0051082">
    <property type="term" value="F:unfolded protein binding"/>
    <property type="evidence" value="ECO:0007669"/>
    <property type="project" value="TreeGrafter"/>
</dbReference>
<dbReference type="PRINTS" id="PR00773">
    <property type="entry name" value="GRPEPROTEIN"/>
</dbReference>
<evidence type="ECO:0000256" key="5">
    <source>
        <dbReference type="RuleBase" id="RU004478"/>
    </source>
</evidence>
<dbReference type="RefSeq" id="WP_136082806.1">
    <property type="nucleotide sequence ID" value="NZ_CAAHFG010000004.1"/>
</dbReference>
<dbReference type="GO" id="GO:0000774">
    <property type="term" value="F:adenyl-nucleotide exchange factor activity"/>
    <property type="evidence" value="ECO:0007669"/>
    <property type="project" value="InterPro"/>
</dbReference>
<dbReference type="InterPro" id="IPR000740">
    <property type="entry name" value="GrpE"/>
</dbReference>
<dbReference type="AlphaFoldDB" id="A0A6C2UAZ3"/>
<dbReference type="EMBL" id="CAAHFG010000004">
    <property type="protein sequence ID" value="VGO17322.1"/>
    <property type="molecule type" value="Genomic_DNA"/>
</dbReference>
<dbReference type="Gene3D" id="3.90.20.20">
    <property type="match status" value="1"/>
</dbReference>
<dbReference type="PANTHER" id="PTHR21237">
    <property type="entry name" value="GRPE PROTEIN"/>
    <property type="match status" value="1"/>
</dbReference>
<evidence type="ECO:0000256" key="3">
    <source>
        <dbReference type="HAMAP-Rule" id="MF_01151"/>
    </source>
</evidence>
<gene>
    <name evidence="3" type="primary">grpE</name>
    <name evidence="8" type="ORF">PDESU_05918</name>
</gene>
<keyword evidence="3 4" id="KW-0346">Stress response</keyword>
<keyword evidence="6" id="KW-0175">Coiled coil</keyword>
<organism evidence="8 9">
    <name type="scientific">Pontiella desulfatans</name>
    <dbReference type="NCBI Taxonomy" id="2750659"/>
    <lineage>
        <taxon>Bacteria</taxon>
        <taxon>Pseudomonadati</taxon>
        <taxon>Kiritimatiellota</taxon>
        <taxon>Kiritimatiellia</taxon>
        <taxon>Kiritimatiellales</taxon>
        <taxon>Pontiellaceae</taxon>
        <taxon>Pontiella</taxon>
    </lineage>
</organism>
<proteinExistence type="inferred from homology"/>
<dbReference type="GO" id="GO:0005737">
    <property type="term" value="C:cytoplasm"/>
    <property type="evidence" value="ECO:0007669"/>
    <property type="project" value="UniProtKB-SubCell"/>
</dbReference>
<dbReference type="InterPro" id="IPR009012">
    <property type="entry name" value="GrpE_head"/>
</dbReference>
<evidence type="ECO:0000313" key="9">
    <source>
        <dbReference type="Proteomes" id="UP000366872"/>
    </source>
</evidence>
<dbReference type="Pfam" id="PF01025">
    <property type="entry name" value="GrpE"/>
    <property type="match status" value="1"/>
</dbReference>
<evidence type="ECO:0000256" key="1">
    <source>
        <dbReference type="ARBA" id="ARBA00009054"/>
    </source>
</evidence>
<evidence type="ECO:0000256" key="2">
    <source>
        <dbReference type="ARBA" id="ARBA00023186"/>
    </source>
</evidence>
<keyword evidence="9" id="KW-1185">Reference proteome</keyword>